<gene>
    <name evidence="1" type="ORF">ACCB01515.2</name>
</gene>
<proteinExistence type="evidence at transcript level"/>
<evidence type="ECO:0000313" key="1">
    <source>
        <dbReference type="EMBL" id="AEY58880.1"/>
    </source>
</evidence>
<dbReference type="EMBL" id="JR039858">
    <property type="protein sequence ID" value="AEY58880.1"/>
    <property type="molecule type" value="mRNA"/>
</dbReference>
<protein>
    <submittedName>
        <fullName evidence="1">Dipeptidyl-peptidase 4</fullName>
    </submittedName>
</protein>
<name>V9ICR6_APICE</name>
<organism evidence="1">
    <name type="scientific">Apis cerana</name>
    <name type="common">Indian honeybee</name>
    <dbReference type="NCBI Taxonomy" id="7461"/>
    <lineage>
        <taxon>Eukaryota</taxon>
        <taxon>Metazoa</taxon>
        <taxon>Ecdysozoa</taxon>
        <taxon>Arthropoda</taxon>
        <taxon>Hexapoda</taxon>
        <taxon>Insecta</taxon>
        <taxon>Pterygota</taxon>
        <taxon>Neoptera</taxon>
        <taxon>Endopterygota</taxon>
        <taxon>Hymenoptera</taxon>
        <taxon>Apocrita</taxon>
        <taxon>Aculeata</taxon>
        <taxon>Apoidea</taxon>
        <taxon>Anthophila</taxon>
        <taxon>Apidae</taxon>
        <taxon>Apis</taxon>
    </lineage>
</organism>
<sequence length="46" mass="5323">MFSFDNSHVAIGHDYINGFRYSIYQKCTVYNIKSRCSSRVAATLEE</sequence>
<accession>V9ICR6</accession>
<reference evidence="1" key="1">
    <citation type="submission" date="2011-11" db="EMBL/GenBank/DDBJ databases">
        <title>Decoding the brain transcriptome of the Eastern honeybee (Apis cerana) based on pyrosequencing.</title>
        <authorList>
            <person name="Sun L."/>
            <person name="Zheng H."/>
            <person name="Wang Y."/>
            <person name="Xie X."/>
            <person name="Zhu Y."/>
            <person name="Gu W."/>
            <person name="Wang S."/>
        </authorList>
    </citation>
    <scope>NUCLEOTIDE SEQUENCE</scope>
    <source>
        <tissue evidence="1">Brain</tissue>
    </source>
</reference>
<dbReference type="AlphaFoldDB" id="V9ICR6"/>